<comment type="catalytic activity">
    <reaction evidence="6 9">
        <text>L-tyrosyl-[protein] + ATP = O-phospho-L-tyrosyl-[protein] + ADP + H(+)</text>
        <dbReference type="Rhea" id="RHEA:10596"/>
        <dbReference type="Rhea" id="RHEA-COMP:10136"/>
        <dbReference type="Rhea" id="RHEA-COMP:20101"/>
        <dbReference type="ChEBI" id="CHEBI:15378"/>
        <dbReference type="ChEBI" id="CHEBI:30616"/>
        <dbReference type="ChEBI" id="CHEBI:46858"/>
        <dbReference type="ChEBI" id="CHEBI:61978"/>
        <dbReference type="ChEBI" id="CHEBI:456216"/>
        <dbReference type="EC" id="2.7.10.2"/>
    </reaction>
</comment>
<evidence type="ECO:0000313" key="12">
    <source>
        <dbReference type="EMBL" id="CAF0953152.1"/>
    </source>
</evidence>
<keyword evidence="1 9" id="KW-0808">Transferase</keyword>
<feature type="domain" description="Protein kinase" evidence="11">
    <location>
        <begin position="214"/>
        <end position="486"/>
    </location>
</feature>
<evidence type="ECO:0000256" key="2">
    <source>
        <dbReference type="ARBA" id="ARBA00022741"/>
    </source>
</evidence>
<keyword evidence="7" id="KW-0727">SH2 domain</keyword>
<dbReference type="EMBL" id="CAJNOM010000349">
    <property type="protein sequence ID" value="CAF1381645.1"/>
    <property type="molecule type" value="Genomic_DNA"/>
</dbReference>
<keyword evidence="5 9" id="KW-0829">Tyrosine-protein kinase</keyword>
<dbReference type="Pfam" id="PF00017">
    <property type="entry name" value="SH2"/>
    <property type="match status" value="1"/>
</dbReference>
<dbReference type="InterPro" id="IPR000980">
    <property type="entry name" value="SH2"/>
</dbReference>
<dbReference type="GO" id="GO:0005524">
    <property type="term" value="F:ATP binding"/>
    <property type="evidence" value="ECO:0007669"/>
    <property type="project" value="UniProtKB-UniRule"/>
</dbReference>
<dbReference type="Proteomes" id="UP000663832">
    <property type="component" value="Unassembled WGS sequence"/>
</dbReference>
<name>A0A815JP67_9BILA</name>
<evidence type="ECO:0000313" key="13">
    <source>
        <dbReference type="EMBL" id="CAF1381645.1"/>
    </source>
</evidence>
<dbReference type="EMBL" id="CAJNOI010000053">
    <property type="protein sequence ID" value="CAF0953152.1"/>
    <property type="molecule type" value="Genomic_DNA"/>
</dbReference>
<keyword evidence="4 8" id="KW-0067">ATP-binding</keyword>
<dbReference type="InterPro" id="IPR000719">
    <property type="entry name" value="Prot_kinase_dom"/>
</dbReference>
<feature type="binding site" evidence="8">
    <location>
        <position position="242"/>
    </location>
    <ligand>
        <name>ATP</name>
        <dbReference type="ChEBI" id="CHEBI:30616"/>
    </ligand>
</feature>
<dbReference type="PRINTS" id="PR00109">
    <property type="entry name" value="TYRKINASE"/>
</dbReference>
<dbReference type="PROSITE" id="PS50001">
    <property type="entry name" value="SH2"/>
    <property type="match status" value="1"/>
</dbReference>
<evidence type="ECO:0000256" key="9">
    <source>
        <dbReference type="RuleBase" id="RU362096"/>
    </source>
</evidence>
<protein>
    <recommendedName>
        <fullName evidence="9">Tyrosine-protein kinase</fullName>
        <ecNumber evidence="9">2.7.10.2</ecNumber>
    </recommendedName>
</protein>
<dbReference type="InterPro" id="IPR001245">
    <property type="entry name" value="Ser-Thr/Tyr_kinase_cat_dom"/>
</dbReference>
<dbReference type="PROSITE" id="PS50011">
    <property type="entry name" value="PROTEIN_KINASE_DOM"/>
    <property type="match status" value="1"/>
</dbReference>
<evidence type="ECO:0000256" key="4">
    <source>
        <dbReference type="ARBA" id="ARBA00022840"/>
    </source>
</evidence>
<dbReference type="PROSITE" id="PS00109">
    <property type="entry name" value="PROTEIN_KINASE_TYR"/>
    <property type="match status" value="1"/>
</dbReference>
<evidence type="ECO:0000259" key="11">
    <source>
        <dbReference type="PROSITE" id="PS50011"/>
    </source>
</evidence>
<dbReference type="PANTHER" id="PTHR24418">
    <property type="entry name" value="TYROSINE-PROTEIN KINASE"/>
    <property type="match status" value="1"/>
</dbReference>
<dbReference type="CDD" id="cd00173">
    <property type="entry name" value="SH2"/>
    <property type="match status" value="1"/>
</dbReference>
<keyword evidence="14" id="KW-1185">Reference proteome</keyword>
<evidence type="ECO:0000256" key="1">
    <source>
        <dbReference type="ARBA" id="ARBA00022679"/>
    </source>
</evidence>
<dbReference type="Gene3D" id="3.30.505.10">
    <property type="entry name" value="SH2 domain"/>
    <property type="match status" value="1"/>
</dbReference>
<feature type="domain" description="SH2" evidence="10">
    <location>
        <begin position="82"/>
        <end position="181"/>
    </location>
</feature>
<evidence type="ECO:0000313" key="14">
    <source>
        <dbReference type="Proteomes" id="UP000663832"/>
    </source>
</evidence>
<dbReference type="SMART" id="SM00219">
    <property type="entry name" value="TyrKc"/>
    <property type="match status" value="1"/>
</dbReference>
<accession>A0A815JP67</accession>
<organism evidence="13 14">
    <name type="scientific">Adineta steineri</name>
    <dbReference type="NCBI Taxonomy" id="433720"/>
    <lineage>
        <taxon>Eukaryota</taxon>
        <taxon>Metazoa</taxon>
        <taxon>Spiralia</taxon>
        <taxon>Gnathifera</taxon>
        <taxon>Rotifera</taxon>
        <taxon>Eurotatoria</taxon>
        <taxon>Bdelloidea</taxon>
        <taxon>Adinetida</taxon>
        <taxon>Adinetidae</taxon>
        <taxon>Adineta</taxon>
    </lineage>
</organism>
<dbReference type="InterPro" id="IPR050198">
    <property type="entry name" value="Non-receptor_tyrosine_kinases"/>
</dbReference>
<dbReference type="InterPro" id="IPR036860">
    <property type="entry name" value="SH2_dom_sf"/>
</dbReference>
<dbReference type="AlphaFoldDB" id="A0A815JP67"/>
<dbReference type="GO" id="GO:0004715">
    <property type="term" value="F:non-membrane spanning protein tyrosine kinase activity"/>
    <property type="evidence" value="ECO:0007669"/>
    <property type="project" value="UniProtKB-EC"/>
</dbReference>
<evidence type="ECO:0000256" key="7">
    <source>
        <dbReference type="PROSITE-ProRule" id="PRU00191"/>
    </source>
</evidence>
<comment type="caution">
    <text evidence="13">The sequence shown here is derived from an EMBL/GenBank/DDBJ whole genome shotgun (WGS) entry which is preliminary data.</text>
</comment>
<dbReference type="InterPro" id="IPR017441">
    <property type="entry name" value="Protein_kinase_ATP_BS"/>
</dbReference>
<dbReference type="OrthoDB" id="4062651at2759"/>
<keyword evidence="3 9" id="KW-0418">Kinase</keyword>
<reference evidence="13" key="1">
    <citation type="submission" date="2021-02" db="EMBL/GenBank/DDBJ databases">
        <authorList>
            <person name="Nowell W R."/>
        </authorList>
    </citation>
    <scope>NUCLEOTIDE SEQUENCE</scope>
</reference>
<dbReference type="SUPFAM" id="SSF55550">
    <property type="entry name" value="SH2 domain"/>
    <property type="match status" value="1"/>
</dbReference>
<dbReference type="SMART" id="SM00252">
    <property type="entry name" value="SH2"/>
    <property type="match status" value="1"/>
</dbReference>
<evidence type="ECO:0000256" key="6">
    <source>
        <dbReference type="ARBA" id="ARBA00051245"/>
    </source>
</evidence>
<dbReference type="InterPro" id="IPR011009">
    <property type="entry name" value="Kinase-like_dom_sf"/>
</dbReference>
<dbReference type="Gene3D" id="1.10.510.10">
    <property type="entry name" value="Transferase(Phosphotransferase) domain 1"/>
    <property type="match status" value="1"/>
</dbReference>
<dbReference type="PROSITE" id="PS00107">
    <property type="entry name" value="PROTEIN_KINASE_ATP"/>
    <property type="match status" value="1"/>
</dbReference>
<dbReference type="SUPFAM" id="SSF56112">
    <property type="entry name" value="Protein kinase-like (PK-like)"/>
    <property type="match status" value="1"/>
</dbReference>
<keyword evidence="2 8" id="KW-0547">Nucleotide-binding</keyword>
<evidence type="ECO:0000256" key="5">
    <source>
        <dbReference type="ARBA" id="ARBA00023137"/>
    </source>
</evidence>
<dbReference type="EC" id="2.7.10.2" evidence="9"/>
<dbReference type="CDD" id="cd00192">
    <property type="entry name" value="PTKc"/>
    <property type="match status" value="1"/>
</dbReference>
<proteinExistence type="inferred from homology"/>
<dbReference type="Pfam" id="PF07714">
    <property type="entry name" value="PK_Tyr_Ser-Thr"/>
    <property type="match status" value="1"/>
</dbReference>
<evidence type="ECO:0000259" key="10">
    <source>
        <dbReference type="PROSITE" id="PS50001"/>
    </source>
</evidence>
<evidence type="ECO:0000256" key="3">
    <source>
        <dbReference type="ARBA" id="ARBA00022777"/>
    </source>
</evidence>
<dbReference type="InterPro" id="IPR020635">
    <property type="entry name" value="Tyr_kinase_cat_dom"/>
</dbReference>
<comment type="similarity">
    <text evidence="9">Belongs to the protein kinase superfamily. Tyr protein kinase family.</text>
</comment>
<gene>
    <name evidence="12" type="ORF">BJG266_LOCUS13331</name>
    <name evidence="13" type="ORF">QVE165_LOCUS35694</name>
</gene>
<dbReference type="Proteomes" id="UP000663877">
    <property type="component" value="Unassembled WGS sequence"/>
</dbReference>
<dbReference type="InterPro" id="IPR008266">
    <property type="entry name" value="Tyr_kinase_AS"/>
</dbReference>
<evidence type="ECO:0000256" key="8">
    <source>
        <dbReference type="PROSITE-ProRule" id="PRU10141"/>
    </source>
</evidence>
<sequence length="496" mass="57246">MDEIGNRNKKISLINLKDYSRTNSHFNSRAKSSEDLLTNKKSKCEENQSIFIDYSFINQTNLSNKEDNSNQYDDNSILNLPYYYDNIDREKSESILRLINRPGCFLIRKHQYSCSSLIESPYVLSIICPSLKIVHYLLYRINEKLFIKPYSQEFYHSVKDLVNIHKRNPGILPCKLLEYPIRLSLNNNDDTSLSSSSSSCSSSSSSFIIDKNKLIRQEIIGRGHFGIVYKGLYNGETHVALKTFSISCILSSDERESNILNEARTMMYLSHPYLVHLYGITRYDNQLCLVTEYISDGCLLFWLQQQQQKQLSLTSQFRHRLVNFSFQICDAMTYLESKSIIHRDLAARNCLIDDEANIVKVGDFGMARLIPSSSSSSDIYEGRCDTPFPLRWSSPEVLLYREYSSKSDVWSYGILLWEIYSLGKLPYGEVNSNDLVTQLIKSGHMLSKPSLANQLIYTQIISPCWTLKPNERPAFITIKETLNRILILLTRPKPFN</sequence>